<reference evidence="2" key="2">
    <citation type="journal article" date="2021" name="Microbiome">
        <title>Successional dynamics and alternative stable states in a saline activated sludge microbial community over 9 years.</title>
        <authorList>
            <person name="Wang Y."/>
            <person name="Ye J."/>
            <person name="Ju F."/>
            <person name="Liu L."/>
            <person name="Boyd J.A."/>
            <person name="Deng Y."/>
            <person name="Parks D.H."/>
            <person name="Jiang X."/>
            <person name="Yin X."/>
            <person name="Woodcroft B.J."/>
            <person name="Tyson G.W."/>
            <person name="Hugenholtz P."/>
            <person name="Polz M.F."/>
            <person name="Zhang T."/>
        </authorList>
    </citation>
    <scope>NUCLEOTIDE SEQUENCE</scope>
    <source>
        <strain evidence="2">HKST-UBA15</strain>
    </source>
</reference>
<evidence type="ECO:0008006" key="4">
    <source>
        <dbReference type="Google" id="ProtNLM"/>
    </source>
</evidence>
<name>A0A955I973_9BACT</name>
<keyword evidence="1" id="KW-1133">Transmembrane helix</keyword>
<proteinExistence type="predicted"/>
<organism evidence="2 3">
    <name type="scientific">Candidatus Dojkabacteria bacterium</name>
    <dbReference type="NCBI Taxonomy" id="2099670"/>
    <lineage>
        <taxon>Bacteria</taxon>
        <taxon>Candidatus Dojkabacteria</taxon>
    </lineage>
</organism>
<evidence type="ECO:0000313" key="3">
    <source>
        <dbReference type="Proteomes" id="UP000745577"/>
    </source>
</evidence>
<reference evidence="2" key="1">
    <citation type="submission" date="2020-04" db="EMBL/GenBank/DDBJ databases">
        <authorList>
            <person name="Zhang T."/>
        </authorList>
    </citation>
    <scope>NUCLEOTIDE SEQUENCE</scope>
    <source>
        <strain evidence="2">HKST-UBA15</strain>
    </source>
</reference>
<accession>A0A955I973</accession>
<evidence type="ECO:0000256" key="1">
    <source>
        <dbReference type="SAM" id="Phobius"/>
    </source>
</evidence>
<evidence type="ECO:0000313" key="2">
    <source>
        <dbReference type="EMBL" id="MCA9380199.1"/>
    </source>
</evidence>
<protein>
    <recommendedName>
        <fullName evidence="4">CDP-alcohol phosphatidyltransferase family protein</fullName>
    </recommendedName>
</protein>
<dbReference type="AlphaFoldDB" id="A0A955I973"/>
<feature type="transmembrane region" description="Helical" evidence="1">
    <location>
        <begin position="68"/>
        <end position="94"/>
    </location>
</feature>
<keyword evidence="1" id="KW-0472">Membrane</keyword>
<sequence length="173" mass="20984">MKNSNKNIIATIIFLRIFAALSMFVWPVLGFVFVLMMDFIDGYILKHRYGFSPEQYHRIDKPLDWFDYVVMLTIGLRIEFSLLLVTFFIFRLVGQFFYMKTKNPRYFIVFPNLFEIVYLWIVILKYHSIALTVFVVIFRLLEELYIHEVLPNYLQKKGEYPKFMHRLGYNDKF</sequence>
<gene>
    <name evidence="2" type="ORF">KC675_03405</name>
</gene>
<feature type="transmembrane region" description="Helical" evidence="1">
    <location>
        <begin position="12"/>
        <end position="36"/>
    </location>
</feature>
<dbReference type="EMBL" id="JAGQLL010000038">
    <property type="protein sequence ID" value="MCA9380199.1"/>
    <property type="molecule type" value="Genomic_DNA"/>
</dbReference>
<keyword evidence="1" id="KW-0812">Transmembrane</keyword>
<comment type="caution">
    <text evidence="2">The sequence shown here is derived from an EMBL/GenBank/DDBJ whole genome shotgun (WGS) entry which is preliminary data.</text>
</comment>
<dbReference type="Proteomes" id="UP000745577">
    <property type="component" value="Unassembled WGS sequence"/>
</dbReference>